<organism evidence="2 3">
    <name type="scientific">Haloferula helveola</name>
    <dbReference type="NCBI Taxonomy" id="490095"/>
    <lineage>
        <taxon>Bacteria</taxon>
        <taxon>Pseudomonadati</taxon>
        <taxon>Verrucomicrobiota</taxon>
        <taxon>Verrucomicrobiia</taxon>
        <taxon>Verrucomicrobiales</taxon>
        <taxon>Verrucomicrobiaceae</taxon>
        <taxon>Haloferula</taxon>
    </lineage>
</organism>
<reference evidence="2 3" key="1">
    <citation type="submission" date="2021-06" db="EMBL/GenBank/DDBJ databases">
        <title>Complete genome of Haloferula helveola possessing various polysaccharide degrading enzymes.</title>
        <authorList>
            <person name="Takami H."/>
            <person name="Huang C."/>
            <person name="Hamasaki K."/>
        </authorList>
    </citation>
    <scope>NUCLEOTIDE SEQUENCE [LARGE SCALE GENOMIC DNA]</scope>
    <source>
        <strain evidence="2 3">CN-1</strain>
    </source>
</reference>
<evidence type="ECO:0008006" key="4">
    <source>
        <dbReference type="Google" id="ProtNLM"/>
    </source>
</evidence>
<feature type="signal peptide" evidence="1">
    <location>
        <begin position="1"/>
        <end position="36"/>
    </location>
</feature>
<keyword evidence="3" id="KW-1185">Reference proteome</keyword>
<name>A0ABN6H898_9BACT</name>
<dbReference type="InterPro" id="IPR036278">
    <property type="entry name" value="Sialidase_sf"/>
</dbReference>
<dbReference type="SUPFAM" id="SSF50939">
    <property type="entry name" value="Sialidases"/>
    <property type="match status" value="1"/>
</dbReference>
<evidence type="ECO:0000313" key="2">
    <source>
        <dbReference type="EMBL" id="BCX49698.1"/>
    </source>
</evidence>
<keyword evidence="1" id="KW-0732">Signal</keyword>
<dbReference type="Gene3D" id="2.120.10.10">
    <property type="match status" value="1"/>
</dbReference>
<dbReference type="EMBL" id="AP024702">
    <property type="protein sequence ID" value="BCX49698.1"/>
    <property type="molecule type" value="Genomic_DNA"/>
</dbReference>
<dbReference type="RefSeq" id="WP_338686404.1">
    <property type="nucleotide sequence ID" value="NZ_AP024702.1"/>
</dbReference>
<dbReference type="Proteomes" id="UP001374893">
    <property type="component" value="Chromosome"/>
</dbReference>
<sequence>MRLFALPRKTGKSGFRVAFPGRLIVVALAATLTAQADPKPPAPTGPPPGIVVAASPEPEKIYLFSPSLEILDDGELLVSYDSRGTTYIRASGDKGLSWEPRGSFKGQKWSTLFSHRKALYAIGVTTPGGAIAIRRSTDRGKSWTEPVDGESGLLAEGDYHCGPVPIIVHGGRIWRAFEEFSAERPRRRFSAFVMSASEDADLLRSGSWKTTNRLTVDRRWLNTRNEEWLEGNVVVTPDGELVNVLRFESHQAEGAGFDLPLANKDIRRFEVAAMMRIDSNKHRLTFDPDTGFLPFIGGESKFTIRKDPEGGRYWTLANKVTRHDSGSSWERSPHHQRNVVSLVSSPDLRTWEEHYRPLSFAPRTVVTKAGPKVGFQYLDWHFDGADIIAVCRTSWGGANYHDSNFITFHRIPNFRTVTMSNSPADLSRPVATETESP</sequence>
<evidence type="ECO:0000313" key="3">
    <source>
        <dbReference type="Proteomes" id="UP001374893"/>
    </source>
</evidence>
<evidence type="ECO:0000256" key="1">
    <source>
        <dbReference type="SAM" id="SignalP"/>
    </source>
</evidence>
<gene>
    <name evidence="2" type="ORF">HAHE_36060</name>
</gene>
<dbReference type="CDD" id="cd15482">
    <property type="entry name" value="Sialidase_non-viral"/>
    <property type="match status" value="1"/>
</dbReference>
<protein>
    <recommendedName>
        <fullName evidence="4">Exo-alpha-sialidase</fullName>
    </recommendedName>
</protein>
<proteinExistence type="predicted"/>
<accession>A0ABN6H898</accession>
<feature type="chain" id="PRO_5047479706" description="Exo-alpha-sialidase" evidence="1">
    <location>
        <begin position="37"/>
        <end position="437"/>
    </location>
</feature>